<name>A0A1J1I0C8_9DIPT</name>
<evidence type="ECO:0000313" key="2">
    <source>
        <dbReference type="Proteomes" id="UP000183832"/>
    </source>
</evidence>
<reference evidence="1 2" key="1">
    <citation type="submission" date="2015-04" db="EMBL/GenBank/DDBJ databases">
        <authorList>
            <person name="Syromyatnikov M.Y."/>
            <person name="Popov V.N."/>
        </authorList>
    </citation>
    <scope>NUCLEOTIDE SEQUENCE [LARGE SCALE GENOMIC DNA]</scope>
</reference>
<sequence length="85" mass="9786">MNHHHTILNSCVFSLEMLDCCKDLCRIQEEKEQINKINISCLYSGTETATTTKTSTTTTTIRNVEYIKESTKHSLPGTKLFQFVW</sequence>
<proteinExistence type="predicted"/>
<evidence type="ECO:0000313" key="1">
    <source>
        <dbReference type="EMBL" id="CRK93651.1"/>
    </source>
</evidence>
<dbReference type="EMBL" id="CVRI01000037">
    <property type="protein sequence ID" value="CRK93651.1"/>
    <property type="molecule type" value="Genomic_DNA"/>
</dbReference>
<dbReference type="Proteomes" id="UP000183832">
    <property type="component" value="Unassembled WGS sequence"/>
</dbReference>
<organism evidence="1 2">
    <name type="scientific">Clunio marinus</name>
    <dbReference type="NCBI Taxonomy" id="568069"/>
    <lineage>
        <taxon>Eukaryota</taxon>
        <taxon>Metazoa</taxon>
        <taxon>Ecdysozoa</taxon>
        <taxon>Arthropoda</taxon>
        <taxon>Hexapoda</taxon>
        <taxon>Insecta</taxon>
        <taxon>Pterygota</taxon>
        <taxon>Neoptera</taxon>
        <taxon>Endopterygota</taxon>
        <taxon>Diptera</taxon>
        <taxon>Nematocera</taxon>
        <taxon>Chironomoidea</taxon>
        <taxon>Chironomidae</taxon>
        <taxon>Clunio</taxon>
    </lineage>
</organism>
<gene>
    <name evidence="1" type="ORF">CLUMA_CG007180</name>
</gene>
<protein>
    <submittedName>
        <fullName evidence="1">CLUMA_CG007180, isoform A</fullName>
    </submittedName>
</protein>
<keyword evidence="2" id="KW-1185">Reference proteome</keyword>
<dbReference type="AlphaFoldDB" id="A0A1J1I0C8"/>
<accession>A0A1J1I0C8</accession>